<accession>A0ACC1WTJ1</accession>
<reference evidence="1 2" key="1">
    <citation type="journal article" date="2023" name="Science">
        <title>Complex scaffold remodeling in plant triterpene biosynthesis.</title>
        <authorList>
            <person name="De La Pena R."/>
            <person name="Hodgson H."/>
            <person name="Liu J.C."/>
            <person name="Stephenson M.J."/>
            <person name="Martin A.C."/>
            <person name="Owen C."/>
            <person name="Harkess A."/>
            <person name="Leebens-Mack J."/>
            <person name="Jimenez L.E."/>
            <person name="Osbourn A."/>
            <person name="Sattely E.S."/>
        </authorList>
    </citation>
    <scope>NUCLEOTIDE SEQUENCE [LARGE SCALE GENOMIC DNA]</scope>
    <source>
        <strain evidence="2">cv. JPN11</strain>
        <tissue evidence="1">Leaf</tissue>
    </source>
</reference>
<evidence type="ECO:0000313" key="1">
    <source>
        <dbReference type="EMBL" id="KAJ4701603.1"/>
    </source>
</evidence>
<gene>
    <name evidence="1" type="ORF">OWV82_024822</name>
</gene>
<comment type="caution">
    <text evidence="1">The sequence shown here is derived from an EMBL/GenBank/DDBJ whole genome shotgun (WGS) entry which is preliminary data.</text>
</comment>
<name>A0ACC1WTJ1_MELAZ</name>
<dbReference type="EMBL" id="CM051407">
    <property type="protein sequence ID" value="KAJ4701603.1"/>
    <property type="molecule type" value="Genomic_DNA"/>
</dbReference>
<evidence type="ECO:0000313" key="2">
    <source>
        <dbReference type="Proteomes" id="UP001164539"/>
    </source>
</evidence>
<organism evidence="1 2">
    <name type="scientific">Melia azedarach</name>
    <name type="common">Chinaberry tree</name>
    <dbReference type="NCBI Taxonomy" id="155640"/>
    <lineage>
        <taxon>Eukaryota</taxon>
        <taxon>Viridiplantae</taxon>
        <taxon>Streptophyta</taxon>
        <taxon>Embryophyta</taxon>
        <taxon>Tracheophyta</taxon>
        <taxon>Spermatophyta</taxon>
        <taxon>Magnoliopsida</taxon>
        <taxon>eudicotyledons</taxon>
        <taxon>Gunneridae</taxon>
        <taxon>Pentapetalae</taxon>
        <taxon>rosids</taxon>
        <taxon>malvids</taxon>
        <taxon>Sapindales</taxon>
        <taxon>Meliaceae</taxon>
        <taxon>Melia</taxon>
    </lineage>
</organism>
<keyword evidence="2" id="KW-1185">Reference proteome</keyword>
<sequence length="248" mass="27924">MEENNRKLPSLPSNYVTLVQLKERWIKEQQRKQKGKEVQVSEKSEVAVCVVGCENTEKNVETEGLKKNVKKRRKGKKLRPEKGEARARAEYGVAESENHAPQTSVGKEDSVKSVNVVVDNRSVEIEGKFRDMSIHCRRERGNDRFVRPHKNGGNWEHGRADRRFGNGGRVEWKTRNAGMVWVKKGEVSGINVDAVQNSSCSLMESEQCTLSCCQSQNSTCLFEGYGGKEGAEEESTQPMRYNGGNTCI</sequence>
<dbReference type="Proteomes" id="UP001164539">
    <property type="component" value="Chromosome 14"/>
</dbReference>
<proteinExistence type="predicted"/>
<protein>
    <submittedName>
        <fullName evidence="1">Uncharacterized protein</fullName>
    </submittedName>
</protein>